<dbReference type="SUPFAM" id="SSF46626">
    <property type="entry name" value="Cytochrome c"/>
    <property type="match status" value="2"/>
</dbReference>
<dbReference type="PANTHER" id="PTHR30600">
    <property type="entry name" value="CYTOCHROME C PEROXIDASE-RELATED"/>
    <property type="match status" value="1"/>
</dbReference>
<dbReference type="RefSeq" id="WP_090449319.1">
    <property type="nucleotide sequence ID" value="NZ_FODO01000014.1"/>
</dbReference>
<evidence type="ECO:0000259" key="9">
    <source>
        <dbReference type="PROSITE" id="PS51007"/>
    </source>
</evidence>
<dbReference type="GO" id="GO:0004130">
    <property type="term" value="F:cytochrome-c peroxidase activity"/>
    <property type="evidence" value="ECO:0007669"/>
    <property type="project" value="TreeGrafter"/>
</dbReference>
<reference evidence="11" key="1">
    <citation type="submission" date="2016-10" db="EMBL/GenBank/DDBJ databases">
        <authorList>
            <person name="Varghese N."/>
            <person name="Submissions S."/>
        </authorList>
    </citation>
    <scope>NUCLEOTIDE SEQUENCE [LARGE SCALE GENOMIC DNA]</scope>
    <source>
        <strain evidence="11">Nm76</strain>
    </source>
</reference>
<keyword evidence="2 7" id="KW-0349">Heme</keyword>
<feature type="domain" description="Cytochrome c" evidence="9">
    <location>
        <begin position="405"/>
        <end position="666"/>
    </location>
</feature>
<dbReference type="GO" id="GO:0020037">
    <property type="term" value="F:heme binding"/>
    <property type="evidence" value="ECO:0007669"/>
    <property type="project" value="InterPro"/>
</dbReference>
<evidence type="ECO:0000313" key="11">
    <source>
        <dbReference type="Proteomes" id="UP000198814"/>
    </source>
</evidence>
<dbReference type="Proteomes" id="UP000198814">
    <property type="component" value="Unassembled WGS sequence"/>
</dbReference>
<keyword evidence="11" id="KW-1185">Reference proteome</keyword>
<dbReference type="InterPro" id="IPR036909">
    <property type="entry name" value="Cyt_c-like_dom_sf"/>
</dbReference>
<keyword evidence="3 7" id="KW-0479">Metal-binding</keyword>
<dbReference type="InterPro" id="IPR051395">
    <property type="entry name" value="Cytochrome_c_Peroxidase/MauG"/>
</dbReference>
<protein>
    <submittedName>
        <fullName evidence="10">Di-haem cytochrome c peroxidase</fullName>
    </submittedName>
</protein>
<dbReference type="PROSITE" id="PS51007">
    <property type="entry name" value="CYTC"/>
    <property type="match status" value="1"/>
</dbReference>
<evidence type="ECO:0000256" key="4">
    <source>
        <dbReference type="ARBA" id="ARBA00022729"/>
    </source>
</evidence>
<keyword evidence="10" id="KW-0575">Peroxidase</keyword>
<dbReference type="GO" id="GO:0046872">
    <property type="term" value="F:metal ion binding"/>
    <property type="evidence" value="ECO:0007669"/>
    <property type="project" value="UniProtKB-KW"/>
</dbReference>
<keyword evidence="4" id="KW-0732">Signal</keyword>
<evidence type="ECO:0000256" key="2">
    <source>
        <dbReference type="ARBA" id="ARBA00022617"/>
    </source>
</evidence>
<accession>A0A1H8RGG1</accession>
<evidence type="ECO:0000256" key="1">
    <source>
        <dbReference type="ARBA" id="ARBA00004196"/>
    </source>
</evidence>
<comment type="subcellular location">
    <subcellularLocation>
        <location evidence="1">Cell envelope</location>
    </subcellularLocation>
</comment>
<proteinExistence type="predicted"/>
<dbReference type="PANTHER" id="PTHR30600:SF10">
    <property type="entry name" value="BLL6722 PROTEIN"/>
    <property type="match status" value="1"/>
</dbReference>
<dbReference type="EMBL" id="FODO01000014">
    <property type="protein sequence ID" value="SEO65619.1"/>
    <property type="molecule type" value="Genomic_DNA"/>
</dbReference>
<evidence type="ECO:0000256" key="7">
    <source>
        <dbReference type="PROSITE-ProRule" id="PRU00433"/>
    </source>
</evidence>
<dbReference type="GO" id="GO:0009055">
    <property type="term" value="F:electron transfer activity"/>
    <property type="evidence" value="ECO:0007669"/>
    <property type="project" value="InterPro"/>
</dbReference>
<dbReference type="InterPro" id="IPR004852">
    <property type="entry name" value="Di-haem_cyt_c_peroxidsae"/>
</dbReference>
<evidence type="ECO:0000256" key="8">
    <source>
        <dbReference type="SAM" id="MobiDB-lite"/>
    </source>
</evidence>
<dbReference type="STRING" id="42354.SAMN05216333_11443"/>
<dbReference type="Pfam" id="PF03150">
    <property type="entry name" value="CCP_MauG"/>
    <property type="match status" value="1"/>
</dbReference>
<evidence type="ECO:0000256" key="3">
    <source>
        <dbReference type="ARBA" id="ARBA00022723"/>
    </source>
</evidence>
<dbReference type="Gene3D" id="1.10.760.10">
    <property type="entry name" value="Cytochrome c-like domain"/>
    <property type="match status" value="3"/>
</dbReference>
<evidence type="ECO:0000256" key="6">
    <source>
        <dbReference type="ARBA" id="ARBA00023004"/>
    </source>
</evidence>
<dbReference type="GO" id="GO:0030313">
    <property type="term" value="C:cell envelope"/>
    <property type="evidence" value="ECO:0007669"/>
    <property type="project" value="UniProtKB-SubCell"/>
</dbReference>
<keyword evidence="5" id="KW-0560">Oxidoreductase</keyword>
<dbReference type="AlphaFoldDB" id="A0A1H8RGG1"/>
<gene>
    <name evidence="10" type="ORF">SAMN05216333_11443</name>
</gene>
<name>A0A1H8RGG1_9PROT</name>
<sequence length="734" mass="80210">MIINIKNTIITLVRIACLTICIVSVSRADGFGPIPMSLKGAPVPEVPGLLDGPDPIIINKNKAIALGKALFWDVNVGSDGISCATCHYHAGADRRTKNQIAPAGRNSTLPKEFSLASDGTPRGPNSKLKKTDFPFFQTSDPMSPTGEPIYINNDVVSSSGTFGGDYRDVEWFQEKNDECERNTDPVFHAGAKGTRKVEPRNTPTVINSVFNFRNFWDGRANNIFNGSSPWGDRDPDAGVWVKNSDGTVTKQRLRLINSSLASQAVAPPLDNFEMGCHGRTFADLGRKLLNRKPLEHQRVHWNDSVLGPLAHSTNNNLQKGLNTRYYRLVMDSFNSKYWKHNDVGLFGSPSPASATHDLPYRQIEANFAMFFALAIQMYESTLISDDSPFDQSAVDEHGMPTELSESALRGLDVFRDSHCALCHIGPNFTSSAVVTNGILQKINPHAFGNSSFRISTTNVVTYLSLTGGMMFQDTGFSGTGVTPVENDIGLGGVDPFGNPLSFADQYMQLLAGNKAGIIDPYVADVRACDFDTAIALDRDKPHPLLFTRADGIQKQTQDATDCFNPAGAFVPTVDAAAAELKKAKRKRFLSAAAGTFKIPTLRNIELTGPYMHNGGMASLEEVLEFYIRGGNFEVPPKEFGKVFSLVDLQLSSESREDLLNFLKSLTDDRVRYEKAPFDHPELAVPHGHAGNNVLITATHALGDNLAADEYFTVPAVGAEGRGVNPLHSFERYLQ</sequence>
<evidence type="ECO:0000256" key="5">
    <source>
        <dbReference type="ARBA" id="ARBA00023002"/>
    </source>
</evidence>
<evidence type="ECO:0000313" key="10">
    <source>
        <dbReference type="EMBL" id="SEO65619.1"/>
    </source>
</evidence>
<organism evidence="10 11">
    <name type="scientific">Nitrosomonas oligotropha</name>
    <dbReference type="NCBI Taxonomy" id="42354"/>
    <lineage>
        <taxon>Bacteria</taxon>
        <taxon>Pseudomonadati</taxon>
        <taxon>Pseudomonadota</taxon>
        <taxon>Betaproteobacteria</taxon>
        <taxon>Nitrosomonadales</taxon>
        <taxon>Nitrosomonadaceae</taxon>
        <taxon>Nitrosomonas</taxon>
    </lineage>
</organism>
<keyword evidence="6 7" id="KW-0408">Iron</keyword>
<feature type="region of interest" description="Disordered" evidence="8">
    <location>
        <begin position="97"/>
        <end position="132"/>
    </location>
</feature>
<dbReference type="InterPro" id="IPR009056">
    <property type="entry name" value="Cyt_c-like_dom"/>
</dbReference>